<reference evidence="4" key="1">
    <citation type="journal article" date="2021" name="Nat. Commun.">
        <title>Genetic determinants of endophytism in the Arabidopsis root mycobiome.</title>
        <authorList>
            <person name="Mesny F."/>
            <person name="Miyauchi S."/>
            <person name="Thiergart T."/>
            <person name="Pickel B."/>
            <person name="Atanasova L."/>
            <person name="Karlsson M."/>
            <person name="Huettel B."/>
            <person name="Barry K.W."/>
            <person name="Haridas S."/>
            <person name="Chen C."/>
            <person name="Bauer D."/>
            <person name="Andreopoulos W."/>
            <person name="Pangilinan J."/>
            <person name="LaButti K."/>
            <person name="Riley R."/>
            <person name="Lipzen A."/>
            <person name="Clum A."/>
            <person name="Drula E."/>
            <person name="Henrissat B."/>
            <person name="Kohler A."/>
            <person name="Grigoriev I.V."/>
            <person name="Martin F.M."/>
            <person name="Hacquard S."/>
        </authorList>
    </citation>
    <scope>NUCLEOTIDE SEQUENCE</scope>
    <source>
        <strain evidence="4">MPI-CAGE-AT-0016</strain>
    </source>
</reference>
<feature type="region of interest" description="Disordered" evidence="3">
    <location>
        <begin position="13"/>
        <end position="54"/>
    </location>
</feature>
<organism evidence="4 5">
    <name type="scientific">Plectosphaerella cucumerina</name>
    <dbReference type="NCBI Taxonomy" id="40658"/>
    <lineage>
        <taxon>Eukaryota</taxon>
        <taxon>Fungi</taxon>
        <taxon>Dikarya</taxon>
        <taxon>Ascomycota</taxon>
        <taxon>Pezizomycotina</taxon>
        <taxon>Sordariomycetes</taxon>
        <taxon>Hypocreomycetidae</taxon>
        <taxon>Glomerellales</taxon>
        <taxon>Plectosphaerellaceae</taxon>
        <taxon>Plectosphaerella</taxon>
    </lineage>
</organism>
<name>A0A8K0X895_9PEZI</name>
<sequence length="248" mass="27042">MFIMPPRISRLLTKLPTPEPLTSRLPHPRCYSTPSTHKEDAPPTDGLLYPEPPNPQHSDLDSFLAYASRTGLDTSSTVYVGTHYEYTVGLSLARYGLAARRVGGPSDFGIDLLGTWSLPSQPQPLRVILQCKAGTQKIGPSLIRELEGSFVGAPPGWRAPSKVLAFLVSEKPATKGVRDSLGRSSWPMGYISCSKDGLIKQMIWNRRAEENGLEGIGVSVRHAVDAGQPAHLVLTWDGKQLPPRETPP</sequence>
<dbReference type="Proteomes" id="UP000813385">
    <property type="component" value="Unassembled WGS sequence"/>
</dbReference>
<evidence type="ECO:0000313" key="4">
    <source>
        <dbReference type="EMBL" id="KAH7375617.1"/>
    </source>
</evidence>
<protein>
    <submittedName>
        <fullName evidence="4">Uncharacterized protein</fullName>
    </submittedName>
</protein>
<gene>
    <name evidence="4" type="ORF">B0T11DRAFT_270631</name>
</gene>
<dbReference type="PANTHER" id="PTHR28133:SF1">
    <property type="entry name" value="REQUIRED FOR RESPIRATORY GROWTH PROTEIN 7, MITOCHONDRIAL"/>
    <property type="match status" value="1"/>
</dbReference>
<keyword evidence="5" id="KW-1185">Reference proteome</keyword>
<evidence type="ECO:0000256" key="2">
    <source>
        <dbReference type="ARBA" id="ARBA00023128"/>
    </source>
</evidence>
<dbReference type="AlphaFoldDB" id="A0A8K0X895"/>
<evidence type="ECO:0000313" key="5">
    <source>
        <dbReference type="Proteomes" id="UP000813385"/>
    </source>
</evidence>
<accession>A0A8K0X895</accession>
<dbReference type="InterPro" id="IPR018828">
    <property type="entry name" value="RRG7"/>
</dbReference>
<dbReference type="GO" id="GO:0005739">
    <property type="term" value="C:mitochondrion"/>
    <property type="evidence" value="ECO:0007669"/>
    <property type="project" value="UniProtKB-SubCell"/>
</dbReference>
<evidence type="ECO:0000256" key="1">
    <source>
        <dbReference type="ARBA" id="ARBA00004173"/>
    </source>
</evidence>
<evidence type="ECO:0000256" key="3">
    <source>
        <dbReference type="SAM" id="MobiDB-lite"/>
    </source>
</evidence>
<proteinExistence type="predicted"/>
<feature type="compositionally biased region" description="Low complexity" evidence="3">
    <location>
        <begin position="13"/>
        <end position="22"/>
    </location>
</feature>
<dbReference type="EMBL" id="JAGPXD010000001">
    <property type="protein sequence ID" value="KAH7375617.1"/>
    <property type="molecule type" value="Genomic_DNA"/>
</dbReference>
<dbReference type="OrthoDB" id="20734at2759"/>
<dbReference type="Pfam" id="PF10356">
    <property type="entry name" value="RRG7"/>
    <property type="match status" value="2"/>
</dbReference>
<keyword evidence="2" id="KW-0496">Mitochondrion</keyword>
<dbReference type="PANTHER" id="PTHR28133">
    <property type="entry name" value="REQUIRED FOR RESPIRATORY GROWTH PROTEIN 7, MITOCHONDRIAL"/>
    <property type="match status" value="1"/>
</dbReference>
<comment type="caution">
    <text evidence="4">The sequence shown here is derived from an EMBL/GenBank/DDBJ whole genome shotgun (WGS) entry which is preliminary data.</text>
</comment>
<comment type="subcellular location">
    <subcellularLocation>
        <location evidence="1">Mitochondrion</location>
    </subcellularLocation>
</comment>